<comment type="subcellular location">
    <subcellularLocation>
        <location evidence="1">Cell membrane</location>
        <topology evidence="1">Multi-pass membrane protein</topology>
    </subcellularLocation>
</comment>
<feature type="transmembrane region" description="Helical" evidence="7">
    <location>
        <begin position="304"/>
        <end position="326"/>
    </location>
</feature>
<dbReference type="PANTHER" id="PTHR30572">
    <property type="entry name" value="MEMBRANE COMPONENT OF TRANSPORTER-RELATED"/>
    <property type="match status" value="1"/>
</dbReference>
<feature type="transmembrane region" description="Helical" evidence="7">
    <location>
        <begin position="20"/>
        <end position="38"/>
    </location>
</feature>
<evidence type="ECO:0000256" key="4">
    <source>
        <dbReference type="ARBA" id="ARBA00022989"/>
    </source>
</evidence>
<dbReference type="Proteomes" id="UP000294614">
    <property type="component" value="Unassembled WGS sequence"/>
</dbReference>
<dbReference type="Pfam" id="PF12704">
    <property type="entry name" value="MacB_PCD"/>
    <property type="match status" value="1"/>
</dbReference>
<comment type="caution">
    <text evidence="10">The sequence shown here is derived from an EMBL/GenBank/DDBJ whole genome shotgun (WGS) entry which is preliminary data.</text>
</comment>
<dbReference type="InterPro" id="IPR025857">
    <property type="entry name" value="MacB_PCD"/>
</dbReference>
<dbReference type="OrthoDB" id="239678at2"/>
<protein>
    <submittedName>
        <fullName evidence="10">Putative ABC transport system permease protein</fullName>
    </submittedName>
</protein>
<organism evidence="10 11">
    <name type="scientific">Seleniivibrio woodruffii</name>
    <dbReference type="NCBI Taxonomy" id="1078050"/>
    <lineage>
        <taxon>Bacteria</taxon>
        <taxon>Pseudomonadati</taxon>
        <taxon>Deferribacterota</taxon>
        <taxon>Deferribacteres</taxon>
        <taxon>Deferribacterales</taxon>
        <taxon>Geovibrionaceae</taxon>
        <taxon>Seleniivibrio</taxon>
    </lineage>
</organism>
<evidence type="ECO:0000256" key="5">
    <source>
        <dbReference type="ARBA" id="ARBA00023136"/>
    </source>
</evidence>
<dbReference type="EMBL" id="SMGG01000004">
    <property type="protein sequence ID" value="TCK61027.1"/>
    <property type="molecule type" value="Genomic_DNA"/>
</dbReference>
<sequence>MNILTLPFRNLRRKLLRTGILVSVFALGILSVVLLYNVSTTVGHSLEQKMNEFGANIVIYPKTESLKISYGGFSLGNLAYQVKYLPEKETVDAIYKIPNRANISSVAPKLLELVQYKDKHVAVIGVQFTFERRIKSYWSINGKEPAEANEAIIGSKAAEHLGLKTGDSIPVGTGKFLITGILTPTGTEDDNIIFADLHSLQAAVNKPNMINYTDVSALCAGCPIEDIVQQIEQKLPDTEINAMQNIVKQRMATIETVQHLVLGLGGVILLTACFMLAMFMLASVNERKNEIGILRALGYSGAQIFLIFSIESLIIGAMAGVLGYVGGFFGSAELLKLLKLGEHIHIIFNWVHLLITVGAVSVLSAAASAFPALKAAQMRPTDAFSRI</sequence>
<feature type="transmembrane region" description="Helical" evidence="7">
    <location>
        <begin position="346"/>
        <end position="370"/>
    </location>
</feature>
<keyword evidence="5 7" id="KW-0472">Membrane</keyword>
<dbReference type="AlphaFoldDB" id="A0A4R1KAG4"/>
<dbReference type="GO" id="GO:0005886">
    <property type="term" value="C:plasma membrane"/>
    <property type="evidence" value="ECO:0007669"/>
    <property type="project" value="UniProtKB-SubCell"/>
</dbReference>
<dbReference type="InterPro" id="IPR050250">
    <property type="entry name" value="Macrolide_Exporter_MacB"/>
</dbReference>
<keyword evidence="4 7" id="KW-1133">Transmembrane helix</keyword>
<keyword evidence="11" id="KW-1185">Reference proteome</keyword>
<reference evidence="10 11" key="1">
    <citation type="submission" date="2019-03" db="EMBL/GenBank/DDBJ databases">
        <title>Genomic Encyclopedia of Type Strains, Phase IV (KMG-IV): sequencing the most valuable type-strain genomes for metagenomic binning, comparative biology and taxonomic classification.</title>
        <authorList>
            <person name="Goeker M."/>
        </authorList>
    </citation>
    <scope>NUCLEOTIDE SEQUENCE [LARGE SCALE GENOMIC DNA]</scope>
    <source>
        <strain evidence="10 11">DSM 24984</strain>
    </source>
</reference>
<dbReference type="InterPro" id="IPR003838">
    <property type="entry name" value="ABC3_permease_C"/>
</dbReference>
<dbReference type="RefSeq" id="WP_132873946.1">
    <property type="nucleotide sequence ID" value="NZ_SMGG01000004.1"/>
</dbReference>
<dbReference type="Pfam" id="PF02687">
    <property type="entry name" value="FtsX"/>
    <property type="match status" value="1"/>
</dbReference>
<dbReference type="PANTHER" id="PTHR30572:SF4">
    <property type="entry name" value="ABC TRANSPORTER PERMEASE YTRF"/>
    <property type="match status" value="1"/>
</dbReference>
<feature type="transmembrane region" description="Helical" evidence="7">
    <location>
        <begin position="260"/>
        <end position="284"/>
    </location>
</feature>
<evidence type="ECO:0000256" key="1">
    <source>
        <dbReference type="ARBA" id="ARBA00004651"/>
    </source>
</evidence>
<evidence type="ECO:0000259" key="8">
    <source>
        <dbReference type="Pfam" id="PF02687"/>
    </source>
</evidence>
<evidence type="ECO:0000256" key="2">
    <source>
        <dbReference type="ARBA" id="ARBA00022475"/>
    </source>
</evidence>
<evidence type="ECO:0000256" key="7">
    <source>
        <dbReference type="SAM" id="Phobius"/>
    </source>
</evidence>
<evidence type="ECO:0000313" key="10">
    <source>
        <dbReference type="EMBL" id="TCK61027.1"/>
    </source>
</evidence>
<gene>
    <name evidence="10" type="ORF">C8D98_1909</name>
</gene>
<feature type="domain" description="ABC3 transporter permease C-terminal" evidence="8">
    <location>
        <begin position="265"/>
        <end position="379"/>
    </location>
</feature>
<evidence type="ECO:0000259" key="9">
    <source>
        <dbReference type="Pfam" id="PF12704"/>
    </source>
</evidence>
<keyword evidence="3 7" id="KW-0812">Transmembrane</keyword>
<feature type="domain" description="MacB-like periplasmic core" evidence="9">
    <location>
        <begin position="20"/>
        <end position="207"/>
    </location>
</feature>
<evidence type="ECO:0000256" key="6">
    <source>
        <dbReference type="ARBA" id="ARBA00038076"/>
    </source>
</evidence>
<dbReference type="GO" id="GO:0022857">
    <property type="term" value="F:transmembrane transporter activity"/>
    <property type="evidence" value="ECO:0007669"/>
    <property type="project" value="TreeGrafter"/>
</dbReference>
<accession>A0A4R1KAG4</accession>
<proteinExistence type="inferred from homology"/>
<keyword evidence="2" id="KW-1003">Cell membrane</keyword>
<evidence type="ECO:0000256" key="3">
    <source>
        <dbReference type="ARBA" id="ARBA00022692"/>
    </source>
</evidence>
<comment type="similarity">
    <text evidence="6">Belongs to the ABC-4 integral membrane protein family.</text>
</comment>
<evidence type="ECO:0000313" key="11">
    <source>
        <dbReference type="Proteomes" id="UP000294614"/>
    </source>
</evidence>
<name>A0A4R1KAG4_9BACT</name>